<evidence type="ECO:0000256" key="1">
    <source>
        <dbReference type="SAM" id="Phobius"/>
    </source>
</evidence>
<gene>
    <name evidence="2" type="ORF">HNR70_002756</name>
</gene>
<accession>A0A841AG26</accession>
<protein>
    <submittedName>
        <fullName evidence="2">Uncharacterized protein</fullName>
    </submittedName>
</protein>
<keyword evidence="1" id="KW-0812">Transmembrane</keyword>
<dbReference type="AlphaFoldDB" id="A0A841AG26"/>
<dbReference type="Proteomes" id="UP000588158">
    <property type="component" value="Unassembled WGS sequence"/>
</dbReference>
<keyword evidence="1" id="KW-1133">Transmembrane helix</keyword>
<dbReference type="RefSeq" id="WP_184326182.1">
    <property type="nucleotide sequence ID" value="NZ_JACHLZ010000001.1"/>
</dbReference>
<organism evidence="2 3">
    <name type="scientific">Brachybacterium aquaticum</name>
    <dbReference type="NCBI Taxonomy" id="1432564"/>
    <lineage>
        <taxon>Bacteria</taxon>
        <taxon>Bacillati</taxon>
        <taxon>Actinomycetota</taxon>
        <taxon>Actinomycetes</taxon>
        <taxon>Micrococcales</taxon>
        <taxon>Dermabacteraceae</taxon>
        <taxon>Brachybacterium</taxon>
    </lineage>
</organism>
<comment type="caution">
    <text evidence="2">The sequence shown here is derived from an EMBL/GenBank/DDBJ whole genome shotgun (WGS) entry which is preliminary data.</text>
</comment>
<feature type="transmembrane region" description="Helical" evidence="1">
    <location>
        <begin position="20"/>
        <end position="53"/>
    </location>
</feature>
<evidence type="ECO:0000313" key="3">
    <source>
        <dbReference type="Proteomes" id="UP000588158"/>
    </source>
</evidence>
<dbReference type="EMBL" id="JACHLZ010000001">
    <property type="protein sequence ID" value="MBB5832943.1"/>
    <property type="molecule type" value="Genomic_DNA"/>
</dbReference>
<keyword evidence="1" id="KW-0472">Membrane</keyword>
<keyword evidence="3" id="KW-1185">Reference proteome</keyword>
<feature type="transmembrane region" description="Helical" evidence="1">
    <location>
        <begin position="65"/>
        <end position="89"/>
    </location>
</feature>
<sequence length="93" mass="9520">MDSARPPRRGRRSPGDLSLGFGIIALLCAFVPVVGDVLAVPPGLAALVLGYLGVSRHDRGLEHRVLPAAFGAGLGVIALFIVVVSVIAAHDTA</sequence>
<proteinExistence type="predicted"/>
<reference evidence="2 3" key="1">
    <citation type="submission" date="2020-08" db="EMBL/GenBank/DDBJ databases">
        <title>Sequencing the genomes of 1000 actinobacteria strains.</title>
        <authorList>
            <person name="Klenk H.-P."/>
        </authorList>
    </citation>
    <scope>NUCLEOTIDE SEQUENCE [LARGE SCALE GENOMIC DNA]</scope>
    <source>
        <strain evidence="2 3">DSM 28796</strain>
    </source>
</reference>
<evidence type="ECO:0000313" key="2">
    <source>
        <dbReference type="EMBL" id="MBB5832943.1"/>
    </source>
</evidence>
<name>A0A841AG26_9MICO</name>